<gene>
    <name evidence="3" type="ORF">GCM10023187_08020</name>
</gene>
<keyword evidence="4" id="KW-1185">Reference proteome</keyword>
<dbReference type="RefSeq" id="WP_345264194.1">
    <property type="nucleotide sequence ID" value="NZ_BAABHB010000001.1"/>
</dbReference>
<protein>
    <recommendedName>
        <fullName evidence="2">DUF4097 domain-containing protein</fullName>
    </recommendedName>
</protein>
<feature type="signal peptide" evidence="1">
    <location>
        <begin position="1"/>
        <end position="20"/>
    </location>
</feature>
<evidence type="ECO:0000256" key="1">
    <source>
        <dbReference type="SAM" id="SignalP"/>
    </source>
</evidence>
<dbReference type="Pfam" id="PF13349">
    <property type="entry name" value="DUF4097"/>
    <property type="match status" value="1"/>
</dbReference>
<comment type="caution">
    <text evidence="3">The sequence shown here is derived from an EMBL/GenBank/DDBJ whole genome shotgun (WGS) entry which is preliminary data.</text>
</comment>
<feature type="domain" description="DUF4097" evidence="2">
    <location>
        <begin position="139"/>
        <end position="255"/>
    </location>
</feature>
<reference evidence="4" key="1">
    <citation type="journal article" date="2019" name="Int. J. Syst. Evol. Microbiol.">
        <title>The Global Catalogue of Microorganisms (GCM) 10K type strain sequencing project: providing services to taxonomists for standard genome sequencing and annotation.</title>
        <authorList>
            <consortium name="The Broad Institute Genomics Platform"/>
            <consortium name="The Broad Institute Genome Sequencing Center for Infectious Disease"/>
            <person name="Wu L."/>
            <person name="Ma J."/>
        </authorList>
    </citation>
    <scope>NUCLEOTIDE SEQUENCE [LARGE SCALE GENOMIC DNA]</scope>
    <source>
        <strain evidence="4">JCM 17925</strain>
    </source>
</reference>
<name>A0ABP8JYK5_9BACT</name>
<evidence type="ECO:0000259" key="2">
    <source>
        <dbReference type="Pfam" id="PF13349"/>
    </source>
</evidence>
<evidence type="ECO:0000313" key="3">
    <source>
        <dbReference type="EMBL" id="GAA4397985.1"/>
    </source>
</evidence>
<sequence length="259" mass="28065">MKKHLLFTITLLGWACCAYAQEYKAKLTNAKDNKVTIEGDASDFQIEGYNGDEVIIRASSGYEAPPERAKGLKPLYYSAVDNSGIGLAVTLEGKGIRIEKATRKHIKYTVRLPRKVSVLYQQSNWMGSNVAISNMEGDLEIRTNNANIDLMNVTGPVVVNTTNGEVKVVYSSLSQDKPTAISTVSGPIDITLPGNAKANMKLRSVTGEMYTDFDLGLKNNKDGLARVGGGHSIEGTANGGGVEMQLNTVSSNIYIRKQK</sequence>
<proteinExistence type="predicted"/>
<keyword evidence="1" id="KW-0732">Signal</keyword>
<evidence type="ECO:0000313" key="4">
    <source>
        <dbReference type="Proteomes" id="UP001500936"/>
    </source>
</evidence>
<accession>A0ABP8JYK5</accession>
<dbReference type="EMBL" id="BAABHB010000001">
    <property type="protein sequence ID" value="GAA4397985.1"/>
    <property type="molecule type" value="Genomic_DNA"/>
</dbReference>
<dbReference type="Proteomes" id="UP001500936">
    <property type="component" value="Unassembled WGS sequence"/>
</dbReference>
<organism evidence="3 4">
    <name type="scientific">Nibrella viscosa</name>
    <dbReference type="NCBI Taxonomy" id="1084524"/>
    <lineage>
        <taxon>Bacteria</taxon>
        <taxon>Pseudomonadati</taxon>
        <taxon>Bacteroidota</taxon>
        <taxon>Cytophagia</taxon>
        <taxon>Cytophagales</taxon>
        <taxon>Spirosomataceae</taxon>
        <taxon>Nibrella</taxon>
    </lineage>
</organism>
<dbReference type="InterPro" id="IPR025164">
    <property type="entry name" value="Toastrack_DUF4097"/>
</dbReference>
<feature type="chain" id="PRO_5045708361" description="DUF4097 domain-containing protein" evidence="1">
    <location>
        <begin position="21"/>
        <end position="259"/>
    </location>
</feature>